<gene>
    <name evidence="2" type="ORF">QBC33DRAFT_187570</name>
</gene>
<dbReference type="Proteomes" id="UP001244011">
    <property type="component" value="Unassembled WGS sequence"/>
</dbReference>
<dbReference type="AlphaFoldDB" id="A0AAJ0FIY9"/>
<protein>
    <submittedName>
        <fullName evidence="2">Uncharacterized protein</fullName>
    </submittedName>
</protein>
<organism evidence="2 3">
    <name type="scientific">Phialemonium atrogriseum</name>
    <dbReference type="NCBI Taxonomy" id="1093897"/>
    <lineage>
        <taxon>Eukaryota</taxon>
        <taxon>Fungi</taxon>
        <taxon>Dikarya</taxon>
        <taxon>Ascomycota</taxon>
        <taxon>Pezizomycotina</taxon>
        <taxon>Sordariomycetes</taxon>
        <taxon>Sordariomycetidae</taxon>
        <taxon>Cephalothecales</taxon>
        <taxon>Cephalothecaceae</taxon>
        <taxon>Phialemonium</taxon>
    </lineage>
</organism>
<comment type="caution">
    <text evidence="2">The sequence shown here is derived from an EMBL/GenBank/DDBJ whole genome shotgun (WGS) entry which is preliminary data.</text>
</comment>
<dbReference type="GeneID" id="85305679"/>
<feature type="compositionally biased region" description="Polar residues" evidence="1">
    <location>
        <begin position="1"/>
        <end position="15"/>
    </location>
</feature>
<proteinExistence type="predicted"/>
<dbReference type="EMBL" id="MU839018">
    <property type="protein sequence ID" value="KAK1764878.1"/>
    <property type="molecule type" value="Genomic_DNA"/>
</dbReference>
<reference evidence="2" key="1">
    <citation type="submission" date="2023-06" db="EMBL/GenBank/DDBJ databases">
        <title>Genome-scale phylogeny and comparative genomics of the fungal order Sordariales.</title>
        <authorList>
            <consortium name="Lawrence Berkeley National Laboratory"/>
            <person name="Hensen N."/>
            <person name="Bonometti L."/>
            <person name="Westerberg I."/>
            <person name="Brannstrom I.O."/>
            <person name="Guillou S."/>
            <person name="Cros-Aarteil S."/>
            <person name="Calhoun S."/>
            <person name="Haridas S."/>
            <person name="Kuo A."/>
            <person name="Mondo S."/>
            <person name="Pangilinan J."/>
            <person name="Riley R."/>
            <person name="Labutti K."/>
            <person name="Andreopoulos B."/>
            <person name="Lipzen A."/>
            <person name="Chen C."/>
            <person name="Yanf M."/>
            <person name="Daum C."/>
            <person name="Ng V."/>
            <person name="Clum A."/>
            <person name="Steindorff A."/>
            <person name="Ohm R."/>
            <person name="Martin F."/>
            <person name="Silar P."/>
            <person name="Natvig D."/>
            <person name="Lalanne C."/>
            <person name="Gautier V."/>
            <person name="Ament-Velasquez S.L."/>
            <person name="Kruys A."/>
            <person name="Hutchinson M.I."/>
            <person name="Powell A.J."/>
            <person name="Barry K."/>
            <person name="Miller A.N."/>
            <person name="Grigoriev I.V."/>
            <person name="Debuchy R."/>
            <person name="Gladieux P."/>
            <person name="Thoren M.H."/>
            <person name="Johannesson H."/>
        </authorList>
    </citation>
    <scope>NUCLEOTIDE SEQUENCE</scope>
    <source>
        <strain evidence="2">8032-3</strain>
    </source>
</reference>
<evidence type="ECO:0000256" key="1">
    <source>
        <dbReference type="SAM" id="MobiDB-lite"/>
    </source>
</evidence>
<evidence type="ECO:0000313" key="3">
    <source>
        <dbReference type="Proteomes" id="UP001244011"/>
    </source>
</evidence>
<accession>A0AAJ0FIY9</accession>
<keyword evidence="3" id="KW-1185">Reference proteome</keyword>
<sequence length="81" mass="8691">MSQATESNLPFTSPQPKVGDPPLGWDDFKKPKLGRFPGSGDDISLQAHLGGGLDGLVIKARIKGQKDPLAVKIVGWPSRRN</sequence>
<name>A0AAJ0FIY9_9PEZI</name>
<dbReference type="RefSeq" id="XP_060281091.1">
    <property type="nucleotide sequence ID" value="XM_060422492.1"/>
</dbReference>
<feature type="region of interest" description="Disordered" evidence="1">
    <location>
        <begin position="1"/>
        <end position="30"/>
    </location>
</feature>
<evidence type="ECO:0000313" key="2">
    <source>
        <dbReference type="EMBL" id="KAK1764878.1"/>
    </source>
</evidence>